<dbReference type="GO" id="GO:0046872">
    <property type="term" value="F:metal ion binding"/>
    <property type="evidence" value="ECO:0007669"/>
    <property type="project" value="UniProtKB-KW"/>
</dbReference>
<comment type="caution">
    <text evidence="11">The sequence shown here is derived from an EMBL/GenBank/DDBJ whole genome shotgun (WGS) entry which is preliminary data.</text>
</comment>
<feature type="region of interest" description="Disordered" evidence="10">
    <location>
        <begin position="1"/>
        <end position="24"/>
    </location>
</feature>
<evidence type="ECO:0000256" key="2">
    <source>
        <dbReference type="ARBA" id="ARBA00012343"/>
    </source>
</evidence>
<keyword evidence="6" id="KW-1015">Disulfide bond</keyword>
<keyword evidence="11" id="KW-0503">Monooxygenase</keyword>
<evidence type="ECO:0000313" key="12">
    <source>
        <dbReference type="Proteomes" id="UP000054804"/>
    </source>
</evidence>
<dbReference type="STRING" id="1765722.AT728_39810"/>
<dbReference type="InterPro" id="IPR001258">
    <property type="entry name" value="NHL_repeat"/>
</dbReference>
<dbReference type="PANTHER" id="PTHR10680">
    <property type="entry name" value="PEPTIDYL-GLYCINE ALPHA-AMIDATING MONOOXYGENASE"/>
    <property type="match status" value="1"/>
</dbReference>
<dbReference type="GO" id="GO:0006518">
    <property type="term" value="P:peptide metabolic process"/>
    <property type="evidence" value="ECO:0007669"/>
    <property type="project" value="InterPro"/>
</dbReference>
<dbReference type="Proteomes" id="UP000054804">
    <property type="component" value="Unassembled WGS sequence"/>
</dbReference>
<dbReference type="CDD" id="cd14958">
    <property type="entry name" value="NHL_PAL_like"/>
    <property type="match status" value="1"/>
</dbReference>
<reference evidence="11 12" key="1">
    <citation type="submission" date="2015-12" db="EMBL/GenBank/DDBJ databases">
        <title>Draft genome sequence of Streptomyces silvensis ATCC 53525, a producer of novel hormone antagonists.</title>
        <authorList>
            <person name="Johnston C.W."/>
            <person name="Li Y."/>
            <person name="Magarvey N.A."/>
        </authorList>
    </citation>
    <scope>NUCLEOTIDE SEQUENCE [LARGE SCALE GENOMIC DNA]</scope>
    <source>
        <strain evidence="11 12">ATCC 53525</strain>
    </source>
</reference>
<keyword evidence="12" id="KW-1185">Reference proteome</keyword>
<protein>
    <recommendedName>
        <fullName evidence="2">peptidylamidoglycolate lyase</fullName>
        <ecNumber evidence="2">4.3.2.5</ecNumber>
    </recommendedName>
</protein>
<keyword evidence="11" id="KW-0560">Oxidoreductase</keyword>
<evidence type="ECO:0000256" key="7">
    <source>
        <dbReference type="ARBA" id="ARBA00023180"/>
    </source>
</evidence>
<evidence type="ECO:0000256" key="3">
    <source>
        <dbReference type="ARBA" id="ARBA00022723"/>
    </source>
</evidence>
<dbReference type="AlphaFoldDB" id="A0A0W7WZK4"/>
<keyword evidence="7" id="KW-0325">Glycoprotein</keyword>
<dbReference type="InterPro" id="IPR011042">
    <property type="entry name" value="6-blade_b-propeller_TolB-like"/>
</dbReference>
<comment type="cofactor">
    <cofactor evidence="1">
        <name>Zn(2+)</name>
        <dbReference type="ChEBI" id="CHEBI:29105"/>
    </cofactor>
</comment>
<dbReference type="PRINTS" id="PR00790">
    <property type="entry name" value="PAMONOXGNASE"/>
</dbReference>
<evidence type="ECO:0000256" key="6">
    <source>
        <dbReference type="ARBA" id="ARBA00023157"/>
    </source>
</evidence>
<dbReference type="GO" id="GO:0004598">
    <property type="term" value="F:peptidylamidoglycolate lyase activity"/>
    <property type="evidence" value="ECO:0007669"/>
    <property type="project" value="UniProtKB-EC"/>
</dbReference>
<keyword evidence="5" id="KW-0677">Repeat</keyword>
<organism evidence="11 12">
    <name type="scientific">Streptomyces silvensis</name>
    <dbReference type="NCBI Taxonomy" id="1765722"/>
    <lineage>
        <taxon>Bacteria</taxon>
        <taxon>Bacillati</taxon>
        <taxon>Actinomycetota</taxon>
        <taxon>Actinomycetes</taxon>
        <taxon>Kitasatosporales</taxon>
        <taxon>Streptomycetaceae</taxon>
        <taxon>Streptomyces</taxon>
    </lineage>
</organism>
<proteinExistence type="predicted"/>
<keyword evidence="3" id="KW-0479">Metal-binding</keyword>
<dbReference type="EC" id="4.3.2.5" evidence="2"/>
<feature type="region of interest" description="Disordered" evidence="10">
    <location>
        <begin position="142"/>
        <end position="164"/>
    </location>
</feature>
<evidence type="ECO:0000256" key="10">
    <source>
        <dbReference type="SAM" id="MobiDB-lite"/>
    </source>
</evidence>
<dbReference type="PROSITE" id="PS51125">
    <property type="entry name" value="NHL"/>
    <property type="match status" value="2"/>
</dbReference>
<dbReference type="GO" id="GO:0016020">
    <property type="term" value="C:membrane"/>
    <property type="evidence" value="ECO:0007669"/>
    <property type="project" value="InterPro"/>
</dbReference>
<evidence type="ECO:0000313" key="11">
    <source>
        <dbReference type="EMBL" id="KUF15982.1"/>
    </source>
</evidence>
<dbReference type="Pfam" id="PF01436">
    <property type="entry name" value="NHL"/>
    <property type="match status" value="2"/>
</dbReference>
<dbReference type="EMBL" id="LOCL01000040">
    <property type="protein sequence ID" value="KUF15982.1"/>
    <property type="molecule type" value="Genomic_DNA"/>
</dbReference>
<feature type="repeat" description="NHL" evidence="9">
    <location>
        <begin position="155"/>
        <end position="192"/>
    </location>
</feature>
<evidence type="ECO:0000256" key="1">
    <source>
        <dbReference type="ARBA" id="ARBA00001947"/>
    </source>
</evidence>
<evidence type="ECO:0000256" key="4">
    <source>
        <dbReference type="ARBA" id="ARBA00022729"/>
    </source>
</evidence>
<evidence type="ECO:0000256" key="8">
    <source>
        <dbReference type="ARBA" id="ARBA00023239"/>
    </source>
</evidence>
<feature type="repeat" description="NHL" evidence="9">
    <location>
        <begin position="200"/>
        <end position="239"/>
    </location>
</feature>
<dbReference type="OrthoDB" id="9768084at2"/>
<dbReference type="InterPro" id="IPR000720">
    <property type="entry name" value="PHM/PAL"/>
</dbReference>
<accession>A0A0W7WZK4</accession>
<dbReference type="Gene3D" id="2.120.10.30">
    <property type="entry name" value="TolB, C-terminal domain"/>
    <property type="match status" value="2"/>
</dbReference>
<keyword evidence="8" id="KW-0456">Lyase</keyword>
<gene>
    <name evidence="11" type="ORF">AT728_39810</name>
</gene>
<dbReference type="PANTHER" id="PTHR10680:SF38">
    <property type="entry name" value="BLL1368 PROTEIN"/>
    <property type="match status" value="1"/>
</dbReference>
<dbReference type="GO" id="GO:0004497">
    <property type="term" value="F:monooxygenase activity"/>
    <property type="evidence" value="ECO:0007669"/>
    <property type="project" value="UniProtKB-KW"/>
</dbReference>
<sequence>MIRSGFAPGGPLSTGPTTSVGPATPDTVYEPVPYWAKVPHGVWLREATSVAVDSEDRVYVFNRGNMPVVVFDRDGNLVDMWGNDTPFAGTELFEDPYGNTMPRWKGCRFQRAHALTVDHEDHLWLVDDIGNRVTKTDRKGNTLLTLGTGRPSGFQSGNPFNRPTDVAVSPRTGDVFVTDGYGNSRVHRYDAEGRHLGSWGEPGSAEGRFSLPHGIALFGDDAVIVCDRENHRVQVFCLDGAFRTSWHVHRAVAVCAGRGADTHVYVAEQGPPPVQYGVPGLGHKIQIYDRAGRRVTGFGADLPGEGPDQFNWLHSVAVDSEGSVYAAEVSYVEVGSKLTPPRELVSLRKWRRVRG</sequence>
<evidence type="ECO:0000256" key="5">
    <source>
        <dbReference type="ARBA" id="ARBA00022737"/>
    </source>
</evidence>
<name>A0A0W7WZK4_9ACTN</name>
<evidence type="ECO:0000256" key="9">
    <source>
        <dbReference type="PROSITE-ProRule" id="PRU00504"/>
    </source>
</evidence>
<keyword evidence="4" id="KW-0732">Signal</keyword>
<dbReference type="SUPFAM" id="SSF101898">
    <property type="entry name" value="NHL repeat"/>
    <property type="match status" value="1"/>
</dbReference>